<proteinExistence type="predicted"/>
<gene>
    <name evidence="7" type="ORF">GON05_17325</name>
</gene>
<keyword evidence="1" id="KW-1003">Cell membrane</keyword>
<name>A0ABW9UCB6_9BACL</name>
<dbReference type="SUPFAM" id="SSF53850">
    <property type="entry name" value="Periplasmic binding protein-like II"/>
    <property type="match status" value="1"/>
</dbReference>
<dbReference type="Gene3D" id="3.40.190.10">
    <property type="entry name" value="Periplasmic binding protein-like II"/>
    <property type="match status" value="1"/>
</dbReference>
<feature type="chain" id="PRO_5045696034" evidence="6">
    <location>
        <begin position="24"/>
        <end position="455"/>
    </location>
</feature>
<evidence type="ECO:0000256" key="5">
    <source>
        <dbReference type="ARBA" id="ARBA00023288"/>
    </source>
</evidence>
<accession>A0ABW9UCB6</accession>
<keyword evidence="5" id="KW-0449">Lipoprotein</keyword>
<evidence type="ECO:0000256" key="2">
    <source>
        <dbReference type="ARBA" id="ARBA00022729"/>
    </source>
</evidence>
<evidence type="ECO:0000256" key="1">
    <source>
        <dbReference type="ARBA" id="ARBA00022475"/>
    </source>
</evidence>
<feature type="signal peptide" evidence="6">
    <location>
        <begin position="1"/>
        <end position="23"/>
    </location>
</feature>
<dbReference type="EMBL" id="WSEM01000016">
    <property type="protein sequence ID" value="MVQ36373.1"/>
    <property type="molecule type" value="Genomic_DNA"/>
</dbReference>
<dbReference type="Pfam" id="PF13416">
    <property type="entry name" value="SBP_bac_8"/>
    <property type="match status" value="1"/>
</dbReference>
<organism evidence="7 8">
    <name type="scientific">Paenibacillus anseongense</name>
    <dbReference type="NCBI Taxonomy" id="2682845"/>
    <lineage>
        <taxon>Bacteria</taxon>
        <taxon>Bacillati</taxon>
        <taxon>Bacillota</taxon>
        <taxon>Bacilli</taxon>
        <taxon>Bacillales</taxon>
        <taxon>Paenibacillaceae</taxon>
        <taxon>Paenibacillus</taxon>
    </lineage>
</organism>
<comment type="caution">
    <text evidence="7">The sequence shown here is derived from an EMBL/GenBank/DDBJ whole genome shotgun (WGS) entry which is preliminary data.</text>
</comment>
<dbReference type="PANTHER" id="PTHR43649">
    <property type="entry name" value="ARABINOSE-BINDING PROTEIN-RELATED"/>
    <property type="match status" value="1"/>
</dbReference>
<evidence type="ECO:0000313" key="7">
    <source>
        <dbReference type="EMBL" id="MVQ36373.1"/>
    </source>
</evidence>
<dbReference type="PANTHER" id="PTHR43649:SF33">
    <property type="entry name" value="POLYGALACTURONAN_RHAMNOGALACTURONAN-BINDING PROTEIN YTCQ"/>
    <property type="match status" value="1"/>
</dbReference>
<protein>
    <submittedName>
        <fullName evidence="7">Extracellular solute-binding protein</fullName>
    </submittedName>
</protein>
<dbReference type="PROSITE" id="PS51257">
    <property type="entry name" value="PROKAR_LIPOPROTEIN"/>
    <property type="match status" value="1"/>
</dbReference>
<keyword evidence="2 6" id="KW-0732">Signal</keyword>
<evidence type="ECO:0000313" key="8">
    <source>
        <dbReference type="Proteomes" id="UP000467637"/>
    </source>
</evidence>
<evidence type="ECO:0000256" key="6">
    <source>
        <dbReference type="SAM" id="SignalP"/>
    </source>
</evidence>
<dbReference type="RefSeq" id="WP_157320316.1">
    <property type="nucleotide sequence ID" value="NZ_WSEM01000016.1"/>
</dbReference>
<dbReference type="Proteomes" id="UP000467637">
    <property type="component" value="Unassembled WGS sequence"/>
</dbReference>
<sequence>MKQLKKTWIVLTAVASITMVVLSGCSSSETSTTNTTPATGNSASTAAKFGGVPTDLKGTIKVWDWDEAFLKRMVPEFNKVFPNVKVEYTVVNNGDFMQKLQSGIASGSDVPDVILGEMNYRGQLFDLGILDNLEKAPYNFAKSELLDYLPAILTNAKGELVGVDQSITPAGLAFRRDLALKYLGTEDPTAVAALLPDWKAFIEKGKEVKEKSGGTVTMFASFDDAYRVIREQASKPYVTGTNINITERFKQPIETVFSMRDAGILGKYESYTPGWNASFAKGDNIFYPMAPWGAKWNISANDKDGIGRWGLIAAPGGSYTYGGTSIGVFKDSKNKEAAWAYIYFCYLSDEGLAISYKEFGNMPGIKSFFEKHKDWLDAGIEFDKYFKNQNLSKTFFEKIVPTVKADPQTKYNAIVQTAYSSLYPLWMKDSSISAAAALEKLKGEVKNLAPEVSIK</sequence>
<keyword evidence="3" id="KW-0472">Membrane</keyword>
<keyword evidence="8" id="KW-1185">Reference proteome</keyword>
<keyword evidence="4" id="KW-0564">Palmitate</keyword>
<dbReference type="InterPro" id="IPR050490">
    <property type="entry name" value="Bact_solute-bd_prot1"/>
</dbReference>
<evidence type="ECO:0000256" key="3">
    <source>
        <dbReference type="ARBA" id="ARBA00023136"/>
    </source>
</evidence>
<dbReference type="InterPro" id="IPR006059">
    <property type="entry name" value="SBP"/>
</dbReference>
<evidence type="ECO:0000256" key="4">
    <source>
        <dbReference type="ARBA" id="ARBA00023139"/>
    </source>
</evidence>
<reference evidence="7 8" key="1">
    <citation type="submission" date="2019-12" db="EMBL/GenBank/DDBJ databases">
        <authorList>
            <person name="Huq M.A."/>
        </authorList>
    </citation>
    <scope>NUCLEOTIDE SEQUENCE [LARGE SCALE GENOMIC DNA]</scope>
    <source>
        <strain evidence="7 8">MAH-34</strain>
    </source>
</reference>